<name>A0A397JH51_9GLOM</name>
<feature type="compositionally biased region" description="Acidic residues" evidence="1">
    <location>
        <begin position="87"/>
        <end position="99"/>
    </location>
</feature>
<sequence length="242" mass="28181">MKNFENSNQLHGDPLISAISKIQHFSTKKDGSLEINEKITKELDVTSSNDLITLAQTITTNGELKFFDPPCGKLKKEESGNHNISNEEFENEIEDSDEKEDLDDDLDEMGYLQLLETLAQDFNSNWWPLVSNVWTWFNLKKKANGDSSQTYTWHLIKHNQSSTQRRESQVINSENSFILCFAKIKVLSFAEEEYEIMTREYWIKHDEIVSSLFIKNSPQEPEQLQQLLKQSRHLTTHQPQIQ</sequence>
<organism evidence="2 3">
    <name type="scientific">Diversispora epigaea</name>
    <dbReference type="NCBI Taxonomy" id="1348612"/>
    <lineage>
        <taxon>Eukaryota</taxon>
        <taxon>Fungi</taxon>
        <taxon>Fungi incertae sedis</taxon>
        <taxon>Mucoromycota</taxon>
        <taxon>Glomeromycotina</taxon>
        <taxon>Glomeromycetes</taxon>
        <taxon>Diversisporales</taxon>
        <taxon>Diversisporaceae</taxon>
        <taxon>Diversispora</taxon>
    </lineage>
</organism>
<evidence type="ECO:0000256" key="1">
    <source>
        <dbReference type="SAM" id="MobiDB-lite"/>
    </source>
</evidence>
<comment type="caution">
    <text evidence="2">The sequence shown here is derived from an EMBL/GenBank/DDBJ whole genome shotgun (WGS) entry which is preliminary data.</text>
</comment>
<gene>
    <name evidence="2" type="ORF">Glove_33g268</name>
</gene>
<evidence type="ECO:0000313" key="2">
    <source>
        <dbReference type="EMBL" id="RHZ87659.1"/>
    </source>
</evidence>
<protein>
    <submittedName>
        <fullName evidence="2">Uncharacterized protein</fullName>
    </submittedName>
</protein>
<reference evidence="2 3" key="1">
    <citation type="submission" date="2018-08" db="EMBL/GenBank/DDBJ databases">
        <title>Genome and evolution of the arbuscular mycorrhizal fungus Diversispora epigaea (formerly Glomus versiforme) and its bacterial endosymbionts.</title>
        <authorList>
            <person name="Sun X."/>
            <person name="Fei Z."/>
            <person name="Harrison M."/>
        </authorList>
    </citation>
    <scope>NUCLEOTIDE SEQUENCE [LARGE SCALE GENOMIC DNA]</scope>
    <source>
        <strain evidence="2 3">IT104</strain>
    </source>
</reference>
<accession>A0A397JH51</accession>
<dbReference type="EMBL" id="PQFF01000031">
    <property type="protein sequence ID" value="RHZ87659.1"/>
    <property type="molecule type" value="Genomic_DNA"/>
</dbReference>
<feature type="region of interest" description="Disordered" evidence="1">
    <location>
        <begin position="76"/>
        <end position="99"/>
    </location>
</feature>
<keyword evidence="3" id="KW-1185">Reference proteome</keyword>
<dbReference type="AlphaFoldDB" id="A0A397JH51"/>
<dbReference type="Proteomes" id="UP000266861">
    <property type="component" value="Unassembled WGS sequence"/>
</dbReference>
<proteinExistence type="predicted"/>
<evidence type="ECO:0000313" key="3">
    <source>
        <dbReference type="Proteomes" id="UP000266861"/>
    </source>
</evidence>
<dbReference type="OrthoDB" id="3486101at2759"/>